<dbReference type="PROSITE" id="PS00520">
    <property type="entry name" value="INTERLEUKIN_10"/>
    <property type="match status" value="1"/>
</dbReference>
<dbReference type="Ensembl" id="ENSCPOT00000009219.3">
    <property type="protein sequence ID" value="ENSCPOP00000008204.3"/>
    <property type="gene ID" value="ENSCPOG00000009136.4"/>
</dbReference>
<comment type="subcellular location">
    <subcellularLocation>
        <location evidence="1">Secreted</location>
    </subcellularLocation>
</comment>
<dbReference type="SUPFAM" id="SSF47266">
    <property type="entry name" value="4-helical cytokines"/>
    <property type="match status" value="1"/>
</dbReference>
<keyword evidence="5" id="KW-0732">Signal</keyword>
<reference evidence="6" key="2">
    <citation type="submission" date="2025-08" db="UniProtKB">
        <authorList>
            <consortium name="Ensembl"/>
        </authorList>
    </citation>
    <scope>IDENTIFICATION</scope>
    <source>
        <strain evidence="6">2N</strain>
    </source>
</reference>
<proteinExistence type="inferred from homology"/>
<accession>H0VDX9</accession>
<protein>
    <submittedName>
        <fullName evidence="6">Interleukin 24</fullName>
    </submittedName>
</protein>
<dbReference type="VEuPathDB" id="HostDB:ENSCPOG00000009136"/>
<dbReference type="AlphaFoldDB" id="H0VDX9"/>
<dbReference type="GO" id="GO:0005615">
    <property type="term" value="C:extracellular space"/>
    <property type="evidence" value="ECO:0007669"/>
    <property type="project" value="UniProtKB-KW"/>
</dbReference>
<dbReference type="Proteomes" id="UP000005447">
    <property type="component" value="Unassembled WGS sequence"/>
</dbReference>
<dbReference type="OMA" id="WMGKFYR"/>
<reference evidence="6" key="3">
    <citation type="submission" date="2025-09" db="UniProtKB">
        <authorList>
            <consortium name="Ensembl"/>
        </authorList>
    </citation>
    <scope>IDENTIFICATION</scope>
    <source>
        <strain evidence="6">2N</strain>
    </source>
</reference>
<dbReference type="STRING" id="10141.ENSCPOP00000008204"/>
<dbReference type="eggNOG" id="ENOG502SUXZ">
    <property type="taxonomic scope" value="Eukaryota"/>
</dbReference>
<keyword evidence="7" id="KW-1185">Reference proteome</keyword>
<dbReference type="PANTHER" id="PTHR48482:SF4">
    <property type="entry name" value="INTERLEUKIN-24"/>
    <property type="match status" value="1"/>
</dbReference>
<comment type="similarity">
    <text evidence="2">Belongs to the IL-10 family.</text>
</comment>
<evidence type="ECO:0000313" key="6">
    <source>
        <dbReference type="Ensembl" id="ENSCPOP00000008204.3"/>
    </source>
</evidence>
<name>H0VDX9_CAVPO</name>
<dbReference type="InterPro" id="IPR020444">
    <property type="entry name" value="IL-24"/>
</dbReference>
<dbReference type="Bgee" id="ENSCPOG00000009136">
    <property type="expression patterns" value="Expressed in testis and 2 other cell types or tissues"/>
</dbReference>
<dbReference type="InParanoid" id="H0VDX9"/>
<evidence type="ECO:0000256" key="2">
    <source>
        <dbReference type="ARBA" id="ARBA00008813"/>
    </source>
</evidence>
<reference evidence="7" key="1">
    <citation type="journal article" date="2011" name="Nature">
        <title>A high-resolution map of human evolutionary constraint using 29 mammals.</title>
        <authorList>
            <person name="Lindblad-Toh K."/>
            <person name="Garber M."/>
            <person name="Zuk O."/>
            <person name="Lin M.F."/>
            <person name="Parker B.J."/>
            <person name="Washietl S."/>
            <person name="Kheradpour P."/>
            <person name="Ernst J."/>
            <person name="Jordan G."/>
            <person name="Mauceli E."/>
            <person name="Ward L.D."/>
            <person name="Lowe C.B."/>
            <person name="Holloway A.K."/>
            <person name="Clamp M."/>
            <person name="Gnerre S."/>
            <person name="Alfoldi J."/>
            <person name="Beal K."/>
            <person name="Chang J."/>
            <person name="Clawson H."/>
            <person name="Cuff J."/>
            <person name="Di Palma F."/>
            <person name="Fitzgerald S."/>
            <person name="Flicek P."/>
            <person name="Guttman M."/>
            <person name="Hubisz M.J."/>
            <person name="Jaffe D.B."/>
            <person name="Jungreis I."/>
            <person name="Kent W.J."/>
            <person name="Kostka D."/>
            <person name="Lara M."/>
            <person name="Martins A.L."/>
            <person name="Massingham T."/>
            <person name="Moltke I."/>
            <person name="Raney B.J."/>
            <person name="Rasmussen M.D."/>
            <person name="Robinson J."/>
            <person name="Stark A."/>
            <person name="Vilella A.J."/>
            <person name="Wen J."/>
            <person name="Xie X."/>
            <person name="Zody M.C."/>
            <person name="Baldwin J."/>
            <person name="Bloom T."/>
            <person name="Chin C.W."/>
            <person name="Heiman D."/>
            <person name="Nicol R."/>
            <person name="Nusbaum C."/>
            <person name="Young S."/>
            <person name="Wilkinson J."/>
            <person name="Worley K.C."/>
            <person name="Kovar C.L."/>
            <person name="Muzny D.M."/>
            <person name="Gibbs R.A."/>
            <person name="Cree A."/>
            <person name="Dihn H.H."/>
            <person name="Fowler G."/>
            <person name="Jhangiani S."/>
            <person name="Joshi V."/>
            <person name="Lee S."/>
            <person name="Lewis L.R."/>
            <person name="Nazareth L.V."/>
            <person name="Okwuonu G."/>
            <person name="Santibanez J."/>
            <person name="Warren W.C."/>
            <person name="Mardis E.R."/>
            <person name="Weinstock G.M."/>
            <person name="Wilson R.K."/>
            <person name="Delehaunty K."/>
            <person name="Dooling D."/>
            <person name="Fronik C."/>
            <person name="Fulton L."/>
            <person name="Fulton B."/>
            <person name="Graves T."/>
            <person name="Minx P."/>
            <person name="Sodergren E."/>
            <person name="Birney E."/>
            <person name="Margulies E.H."/>
            <person name="Herrero J."/>
            <person name="Green E.D."/>
            <person name="Haussler D."/>
            <person name="Siepel A."/>
            <person name="Goldman N."/>
            <person name="Pollard K.S."/>
            <person name="Pedersen J.S."/>
            <person name="Lander E.S."/>
            <person name="Kellis M."/>
        </authorList>
    </citation>
    <scope>NUCLEOTIDE SEQUENCE [LARGE SCALE GENOMIC DNA]</scope>
    <source>
        <strain evidence="7">2N</strain>
    </source>
</reference>
<evidence type="ECO:0000256" key="3">
    <source>
        <dbReference type="ARBA" id="ARBA00022514"/>
    </source>
</evidence>
<evidence type="ECO:0000256" key="5">
    <source>
        <dbReference type="ARBA" id="ARBA00022729"/>
    </source>
</evidence>
<dbReference type="PRINTS" id="PR01937">
    <property type="entry name" value="INTRLEUKIN24"/>
</dbReference>
<evidence type="ECO:0000256" key="1">
    <source>
        <dbReference type="ARBA" id="ARBA00004613"/>
    </source>
</evidence>
<dbReference type="InterPro" id="IPR020423">
    <property type="entry name" value="IL-10_CS"/>
</dbReference>
<dbReference type="HOGENOM" id="CLU_098690_0_0_1"/>
<dbReference type="PANTHER" id="PTHR48482">
    <property type="entry name" value="INTERLEUKIN-19-RELATED"/>
    <property type="match status" value="1"/>
</dbReference>
<gene>
    <name evidence="6" type="primary">IL24</name>
</gene>
<keyword evidence="3" id="KW-0202">Cytokine</keyword>
<dbReference type="InterPro" id="IPR009079">
    <property type="entry name" value="4_helix_cytokine-like_core"/>
</dbReference>
<dbReference type="GO" id="GO:0005125">
    <property type="term" value="F:cytokine activity"/>
    <property type="evidence" value="ECO:0007669"/>
    <property type="project" value="UniProtKB-KW"/>
</dbReference>
<dbReference type="Gene3D" id="1.20.1250.10">
    <property type="match status" value="1"/>
</dbReference>
<evidence type="ECO:0000313" key="7">
    <source>
        <dbReference type="Proteomes" id="UP000005447"/>
    </source>
</evidence>
<keyword evidence="4" id="KW-0964">Secreted</keyword>
<dbReference type="FunCoup" id="H0VDX9">
    <property type="interactions" value="507"/>
</dbReference>
<organism evidence="6 7">
    <name type="scientific">Cavia porcellus</name>
    <name type="common">Guinea pig</name>
    <dbReference type="NCBI Taxonomy" id="10141"/>
    <lineage>
        <taxon>Eukaryota</taxon>
        <taxon>Metazoa</taxon>
        <taxon>Chordata</taxon>
        <taxon>Craniata</taxon>
        <taxon>Vertebrata</taxon>
        <taxon>Euteleostomi</taxon>
        <taxon>Mammalia</taxon>
        <taxon>Eutheria</taxon>
        <taxon>Euarchontoglires</taxon>
        <taxon>Glires</taxon>
        <taxon>Rodentia</taxon>
        <taxon>Hystricomorpha</taxon>
        <taxon>Caviidae</taxon>
        <taxon>Cavia</taxon>
    </lineage>
</organism>
<dbReference type="GeneTree" id="ENSGT00950000183124"/>
<evidence type="ECO:0000256" key="4">
    <source>
        <dbReference type="ARBA" id="ARBA00022525"/>
    </source>
</evidence>
<dbReference type="EMBL" id="AAKN02017883">
    <property type="status" value="NOT_ANNOTATED_CDS"/>
    <property type="molecule type" value="Genomic_DNA"/>
</dbReference>
<sequence>VRGCAVFPFHRKTQAPEVSQTVSFTSASFLSALPLLQMGPWLQMVASPYLIVTLLLWSSLPGLWGQEFQFGPCRVEGVALPRLLEAFRTVKETMQIQDNITSVRLLQREVLQDVSDAESCYLVHDLLKFYLSTVFKNYSHKIAEFKMLPSFSTLANNFLFIVSKLQLSMSRLNDSAHRRFLLFKSTFKQLEMETALSKAFGEVDILLTWMGKFYRL</sequence>
<dbReference type="InterPro" id="IPR020443">
    <property type="entry name" value="IL-10/19/20/24/26"/>
</dbReference>